<evidence type="ECO:0000256" key="1">
    <source>
        <dbReference type="SAM" id="SignalP"/>
    </source>
</evidence>
<dbReference type="InterPro" id="IPR052022">
    <property type="entry name" value="26kDa_periplasmic_antigen"/>
</dbReference>
<dbReference type="Gene3D" id="3.30.70.2970">
    <property type="entry name" value="Protein of unknown function (DUF541), domain 2"/>
    <property type="match status" value="1"/>
</dbReference>
<feature type="signal peptide" evidence="1">
    <location>
        <begin position="1"/>
        <end position="29"/>
    </location>
</feature>
<evidence type="ECO:0000313" key="2">
    <source>
        <dbReference type="EMBL" id="MFC3675297.1"/>
    </source>
</evidence>
<dbReference type="EMBL" id="JBHRYJ010000001">
    <property type="protein sequence ID" value="MFC3675297.1"/>
    <property type="molecule type" value="Genomic_DNA"/>
</dbReference>
<sequence length="252" mass="26519">MASRRIPATALFLAILLAGGLALSQAAVAQNRAADPLADATLLSLSESAERDVTPDTMRARLMAQASAEEAAAAQNTVNAAMTKALAMVRTVGLEVETGGYNTFQDTPPRPASLPAGTKPPVPVWRAQQSLTITATDNDKLLAAVGELQKEGLLLQELGFAVSRAQQRSLQDEMMAEALQRLTARAEKAAAALGLHFDGWHRVGLNGGVAPRPMMKAAMATTMRQDFAPPAAAAGEQTLSVNVDGEAILRRR</sequence>
<dbReference type="RefSeq" id="WP_379723598.1">
    <property type="nucleotide sequence ID" value="NZ_JBHRYJ010000001.1"/>
</dbReference>
<proteinExistence type="predicted"/>
<keyword evidence="1" id="KW-0732">Signal</keyword>
<organism evidence="2 3">
    <name type="scientific">Ferrovibrio xuzhouensis</name>
    <dbReference type="NCBI Taxonomy" id="1576914"/>
    <lineage>
        <taxon>Bacteria</taxon>
        <taxon>Pseudomonadati</taxon>
        <taxon>Pseudomonadota</taxon>
        <taxon>Alphaproteobacteria</taxon>
        <taxon>Rhodospirillales</taxon>
        <taxon>Rhodospirillaceae</taxon>
        <taxon>Ferrovibrio</taxon>
    </lineage>
</organism>
<evidence type="ECO:0000313" key="3">
    <source>
        <dbReference type="Proteomes" id="UP001595711"/>
    </source>
</evidence>
<name>A0ABV7VER3_9PROT</name>
<reference evidence="3" key="1">
    <citation type="journal article" date="2019" name="Int. J. Syst. Evol. Microbiol.">
        <title>The Global Catalogue of Microorganisms (GCM) 10K type strain sequencing project: providing services to taxonomists for standard genome sequencing and annotation.</title>
        <authorList>
            <consortium name="The Broad Institute Genomics Platform"/>
            <consortium name="The Broad Institute Genome Sequencing Center for Infectious Disease"/>
            <person name="Wu L."/>
            <person name="Ma J."/>
        </authorList>
    </citation>
    <scope>NUCLEOTIDE SEQUENCE [LARGE SCALE GENOMIC DNA]</scope>
    <source>
        <strain evidence="3">KCTC 42182</strain>
    </source>
</reference>
<dbReference type="Pfam" id="PF04402">
    <property type="entry name" value="SIMPL"/>
    <property type="match status" value="1"/>
</dbReference>
<dbReference type="PANTHER" id="PTHR34387">
    <property type="entry name" value="SLR1258 PROTEIN"/>
    <property type="match status" value="1"/>
</dbReference>
<dbReference type="Proteomes" id="UP001595711">
    <property type="component" value="Unassembled WGS sequence"/>
</dbReference>
<comment type="caution">
    <text evidence="2">The sequence shown here is derived from an EMBL/GenBank/DDBJ whole genome shotgun (WGS) entry which is preliminary data.</text>
</comment>
<dbReference type="InterPro" id="IPR007497">
    <property type="entry name" value="SIMPL/DUF541"/>
</dbReference>
<gene>
    <name evidence="2" type="ORF">ACFOOQ_07070</name>
</gene>
<protein>
    <submittedName>
        <fullName evidence="2">SIMPL domain-containing protein</fullName>
    </submittedName>
</protein>
<dbReference type="PANTHER" id="PTHR34387:SF1">
    <property type="entry name" value="PERIPLASMIC IMMUNOGENIC PROTEIN"/>
    <property type="match status" value="1"/>
</dbReference>
<accession>A0ABV7VER3</accession>
<keyword evidence="3" id="KW-1185">Reference proteome</keyword>
<dbReference type="Gene3D" id="3.30.110.170">
    <property type="entry name" value="Protein of unknown function (DUF541), domain 1"/>
    <property type="match status" value="1"/>
</dbReference>
<feature type="chain" id="PRO_5045101769" evidence="1">
    <location>
        <begin position="30"/>
        <end position="252"/>
    </location>
</feature>